<keyword evidence="3" id="KW-1185">Reference proteome</keyword>
<dbReference type="Gene3D" id="2.70.98.70">
    <property type="match status" value="1"/>
</dbReference>
<dbReference type="EMBL" id="CP027059">
    <property type="protein sequence ID" value="UQZ81185.1"/>
    <property type="molecule type" value="Genomic_DNA"/>
</dbReference>
<proteinExistence type="predicted"/>
<gene>
    <name evidence="2" type="ORF">SK3146_00341</name>
</gene>
<name>A0ABY4RGM9_9BACL</name>
<accession>A0ABY4RGM9</accession>
<protein>
    <submittedName>
        <fullName evidence="2">Heparinase II/III-like protein</fullName>
    </submittedName>
</protein>
<evidence type="ECO:0000256" key="1">
    <source>
        <dbReference type="SAM" id="MobiDB-lite"/>
    </source>
</evidence>
<dbReference type="SUPFAM" id="SSF48230">
    <property type="entry name" value="Chondroitin AC/alginate lyase"/>
    <property type="match status" value="1"/>
</dbReference>
<dbReference type="Gene3D" id="1.50.10.100">
    <property type="entry name" value="Chondroitin AC/alginate lyase"/>
    <property type="match status" value="1"/>
</dbReference>
<feature type="region of interest" description="Disordered" evidence="1">
    <location>
        <begin position="20"/>
        <end position="39"/>
    </location>
</feature>
<organism evidence="2 3">
    <name type="scientific">Paenibacillus konkukensis</name>
    <dbReference type="NCBI Taxonomy" id="2020716"/>
    <lineage>
        <taxon>Bacteria</taxon>
        <taxon>Bacillati</taxon>
        <taxon>Bacillota</taxon>
        <taxon>Bacilli</taxon>
        <taxon>Bacillales</taxon>
        <taxon>Paenibacillaceae</taxon>
        <taxon>Paenibacillus</taxon>
    </lineage>
</organism>
<evidence type="ECO:0000313" key="2">
    <source>
        <dbReference type="EMBL" id="UQZ81185.1"/>
    </source>
</evidence>
<dbReference type="RefSeq" id="WP_249863435.1">
    <property type="nucleotide sequence ID" value="NZ_CP027059.1"/>
</dbReference>
<evidence type="ECO:0000313" key="3">
    <source>
        <dbReference type="Proteomes" id="UP001057134"/>
    </source>
</evidence>
<dbReference type="InterPro" id="IPR008929">
    <property type="entry name" value="Chondroitin_lyas"/>
</dbReference>
<reference evidence="2" key="1">
    <citation type="submission" date="2018-02" db="EMBL/GenBank/DDBJ databases">
        <authorList>
            <person name="Kim S.-K."/>
            <person name="Jung H.-I."/>
            <person name="Lee S.-W."/>
        </authorList>
    </citation>
    <scope>NUCLEOTIDE SEQUENCE</scope>
    <source>
        <strain evidence="2">SK3146</strain>
    </source>
</reference>
<reference evidence="2" key="2">
    <citation type="journal article" date="2021" name="J Anim Sci Technol">
        <title>Complete genome sequence of Paenibacillus konkukensis sp. nov. SK3146 as a potential probiotic strain.</title>
        <authorList>
            <person name="Jung H.I."/>
            <person name="Park S."/>
            <person name="Niu K.M."/>
            <person name="Lee S.W."/>
            <person name="Kothari D."/>
            <person name="Yi K.J."/>
            <person name="Kim S.K."/>
        </authorList>
    </citation>
    <scope>NUCLEOTIDE SEQUENCE</scope>
    <source>
        <strain evidence="2">SK3146</strain>
    </source>
</reference>
<dbReference type="Proteomes" id="UP001057134">
    <property type="component" value="Chromosome"/>
</dbReference>
<sequence>MTGIEQLTLRQLKSALERAQDEGAPLFPEAADPRSWRRSRQDPRCAQVWNDIRTAGESFLSAAAPPLPYSAFTLFHRTGDRTRYDDSYFDRRRRLCVLAMLAIADEEGERWIAPLQDIIWAICDEYTWVIPAHVGLYHNDYPSGIWDRPEPPRETVDLFAGETAFALAEITGLLEERLEPWVVRRARDEIGRRVLNVYFADPAPQNWELKTNNWPAVCASCIGGSALWLVRDPEKLAGMLWRTLAALRQHLQGFDEQGATPEGAAYWQFGFGYYVYFAELLYSRTAGQVDLLAGEKLRRIACFPRSCMLTGSQVINFSDAPAEIDYQPGLYDRLRRRFPEAASPEQAPVYKGAFRSWMMASRMLLWMEPEAPAPGRYGGLPRREDYYFPGHGWVVSKSADAGGLVAFAAKGGSNDEPHNHNDLGHFIVHVRGRSVLCDLGAGEYTRQYFQPAYRYEQLTAGSYGHSVPVAAGAGQTAGASHRARPLGYERTDERVVYRLDLTGAYPDAALERLHREFVWERPAQAGGEARYSLTVRDECVFGKAESFESAFICSLPPALEGAGCAAIGPVTMIYDAERFVCRVTEERYRTIAGEERTAYRLVLAASEPSVRTVCEVRFEINGRG</sequence>